<gene>
    <name evidence="2" type="ORF">FKW77_000500</name>
</gene>
<keyword evidence="3" id="KW-1185">Reference proteome</keyword>
<protein>
    <submittedName>
        <fullName evidence="2">Uncharacterized protein</fullName>
    </submittedName>
</protein>
<feature type="region of interest" description="Disordered" evidence="1">
    <location>
        <begin position="1"/>
        <end position="92"/>
    </location>
</feature>
<dbReference type="AlphaFoldDB" id="A0A517LJS7"/>
<organism evidence="2 3">
    <name type="scientific">Venturia effusa</name>
    <dbReference type="NCBI Taxonomy" id="50376"/>
    <lineage>
        <taxon>Eukaryota</taxon>
        <taxon>Fungi</taxon>
        <taxon>Dikarya</taxon>
        <taxon>Ascomycota</taxon>
        <taxon>Pezizomycotina</taxon>
        <taxon>Dothideomycetes</taxon>
        <taxon>Pleosporomycetidae</taxon>
        <taxon>Venturiales</taxon>
        <taxon>Venturiaceae</taxon>
        <taxon>Venturia</taxon>
    </lineage>
</organism>
<accession>A0A517LJS7</accession>
<reference evidence="2 3" key="1">
    <citation type="submission" date="2019-07" db="EMBL/GenBank/DDBJ databases">
        <title>Finished genome of Venturia effusa.</title>
        <authorList>
            <person name="Young C.A."/>
            <person name="Cox M.P."/>
            <person name="Ganley A.R.D."/>
            <person name="David W.J."/>
        </authorList>
    </citation>
    <scope>NUCLEOTIDE SEQUENCE [LARGE SCALE GENOMIC DNA]</scope>
    <source>
        <strain evidence="3">albino</strain>
    </source>
</reference>
<dbReference type="EMBL" id="CP042198">
    <property type="protein sequence ID" value="QDS75816.1"/>
    <property type="molecule type" value="Genomic_DNA"/>
</dbReference>
<dbReference type="Proteomes" id="UP000316270">
    <property type="component" value="Chromosome 14"/>
</dbReference>
<name>A0A517LJS7_9PEZI</name>
<proteinExistence type="predicted"/>
<evidence type="ECO:0000256" key="1">
    <source>
        <dbReference type="SAM" id="MobiDB-lite"/>
    </source>
</evidence>
<evidence type="ECO:0000313" key="3">
    <source>
        <dbReference type="Proteomes" id="UP000316270"/>
    </source>
</evidence>
<feature type="compositionally biased region" description="Polar residues" evidence="1">
    <location>
        <begin position="1"/>
        <end position="12"/>
    </location>
</feature>
<evidence type="ECO:0000313" key="2">
    <source>
        <dbReference type="EMBL" id="QDS75816.1"/>
    </source>
</evidence>
<sequence length="161" mass="16528">MPMASANQSPPVQSVGHIPATGQATIAPNGLAAISHGSRVPLDGPDSAQGSRLAPAHDQPRPSDRVVAPGNVHPPNQLNGQDRAHIHGQSPTEGLVQAPARAFGQVPAGAFGSDTIANGVFGQDPTQDLQQQPLAVVPRQAPAIVDVQLLAGFTPQVPVRR</sequence>